<keyword evidence="1" id="KW-0378">Hydrolase</keyword>
<dbReference type="PATRIC" id="fig|797299.3.peg.3536"/>
<dbReference type="InterPro" id="IPR029018">
    <property type="entry name" value="Hex-like_dom2"/>
</dbReference>
<name>W0JT68_9EURY</name>
<evidence type="ECO:0000256" key="1">
    <source>
        <dbReference type="ARBA" id="ARBA00022801"/>
    </source>
</evidence>
<geneLocation type="plasmid" evidence="3">
    <name>unnamed</name>
</geneLocation>
<dbReference type="KEGG" id="hlr:HALLA_00590"/>
<protein>
    <recommendedName>
        <fullName evidence="2">Gylcosyl hydrolase 115 C-terminal domain-containing protein</fullName>
    </recommendedName>
</protein>
<feature type="domain" description="Gylcosyl hydrolase 115 C-terminal" evidence="2">
    <location>
        <begin position="773"/>
        <end position="944"/>
    </location>
</feature>
<dbReference type="SUPFAM" id="SSF55545">
    <property type="entry name" value="beta-N-acetylhexosaminidase-like domain"/>
    <property type="match status" value="1"/>
</dbReference>
<accession>W0JT68</accession>
<dbReference type="Gene3D" id="3.30.379.10">
    <property type="entry name" value="Chitobiase/beta-hexosaminidase domain 2-like"/>
    <property type="match status" value="1"/>
</dbReference>
<dbReference type="AlphaFoldDB" id="W0JT68"/>
<dbReference type="PANTHER" id="PTHR37842">
    <property type="match status" value="1"/>
</dbReference>
<sequence length="955" mass="107272">MMLTESPSESDVPLVIDDELATIYFDEDDHDVVGISARDLAADVQRVTGDKPPVSSSLDDLAGPAVIVGTLGNSTGVETCLPEDSIDAASLSKKQESFVITTVEPSISGVDSCVLIVGSDKRGTAYGVYELSERIGVSPWYWWADIPSETRESLVVEAGTYREGPPDVTYRGIFLNDEDWGIRPWASETFAPEEATDRDGLGPKTYAKIYELLLRLKANTIWPAMHPGTKAFYRYPENAEVADQYAMIVGTSHCEPMHRNNVDEWETPREEWNYKTNDGQIRDYWRTRVEDVSAYGNIFTIGMRGIHDSGMPGGDSREEKLELLQKVVDDQRKILDEVHAQPAEEIPQVFCPYKEVLDIYRGGLDIPEDVCLMWPDDNFGYIRELPTASESERAGGSGIYYHLSYWGSPHDYLWLSSIPPSLIQTEMGKAYDAGAAEYWIANVGDIKPTEKEMEYFLDLAWDTEAVRSESVLTWLKRWAAREFEEAHAAEIAKILTEYYRLSHARMPEHMGWSTVYPDTETDEPAFSFTNSGDEARRRIETFEELVDRGEEVFEALPVDQRPGFYQLVLHQIRCAALMSEKFLYAARSRLYAGQGRTTANRYAELSERARDRIKAETRYYNETLVEGKWEGMMSDHPHDLPVFDVPGTGHYEPIDGAALGIAIEGRFMPVRRDEVCPPVLPTFHSHVDHRHFVDIYARGSDPVEWSTTTSNEWIRLSEEKGTASEECRIWVGIDWDIVPEGRTAGEVTIEGPDVRKTVGIETINPTNDLDGDFVEINGVVAIEAEHFSYAVGGSSETWERCEVPGRVSGETMAIRPSLFSSYGLESDDAPSLEYDVNFTSSGLVEIEVHCVPTQAINSERDLRYAVALDEEDRRAVSIAPNGGEHDPEWQQNVLRGAAIGVSKHRVTEPGKQTLRLSALDPGLIVDRIIIYKGGERSTYLGPRETMVGCQNSQRY</sequence>
<dbReference type="eggNOG" id="ENOG502N5Q1">
    <property type="taxonomic scope" value="Archaea"/>
</dbReference>
<dbReference type="HOGENOM" id="CLU_004852_0_0_2"/>
<evidence type="ECO:0000259" key="2">
    <source>
        <dbReference type="Pfam" id="PF17829"/>
    </source>
</evidence>
<dbReference type="PANTHER" id="PTHR37842:SF2">
    <property type="entry name" value="GYLCOSYL HYDROLASE 115 C-TERMINAL DOMAIN-CONTAINING PROTEIN"/>
    <property type="match status" value="1"/>
</dbReference>
<keyword evidence="3" id="KW-0614">Plasmid</keyword>
<dbReference type="GeneID" id="25147195"/>
<dbReference type="Pfam" id="PF15979">
    <property type="entry name" value="Glyco_hydro_115"/>
    <property type="match status" value="1"/>
</dbReference>
<dbReference type="InterPro" id="IPR042301">
    <property type="entry name" value="GH115_sf"/>
</dbReference>
<organism evidence="3 4">
    <name type="scientific">Halostagnicola larsenii XH-48</name>
    <dbReference type="NCBI Taxonomy" id="797299"/>
    <lineage>
        <taxon>Archaea</taxon>
        <taxon>Methanobacteriati</taxon>
        <taxon>Methanobacteriota</taxon>
        <taxon>Stenosarchaea group</taxon>
        <taxon>Halobacteria</taxon>
        <taxon>Halobacteriales</taxon>
        <taxon>Natrialbaceae</taxon>
        <taxon>Halostagnicola</taxon>
    </lineage>
</organism>
<dbReference type="Proteomes" id="UP000019024">
    <property type="component" value="Plasmid unnamed2"/>
</dbReference>
<gene>
    <name evidence="3" type="ORF">HALLA_00590</name>
</gene>
<evidence type="ECO:0000313" key="4">
    <source>
        <dbReference type="Proteomes" id="UP000019024"/>
    </source>
</evidence>
<keyword evidence="4" id="KW-1185">Reference proteome</keyword>
<dbReference type="GO" id="GO:0016787">
    <property type="term" value="F:hydrolase activity"/>
    <property type="evidence" value="ECO:0007669"/>
    <property type="project" value="UniProtKB-KW"/>
</dbReference>
<reference evidence="3 4" key="1">
    <citation type="submission" date="2014-01" db="EMBL/GenBank/DDBJ databases">
        <authorList>
            <consortium name="DOE Joint Genome Institute"/>
            <person name="Anderson I."/>
            <person name="Huntemann M."/>
            <person name="Han J."/>
            <person name="Chen A."/>
            <person name="Kyrpides N."/>
            <person name="Mavromatis K."/>
            <person name="Markowitz V."/>
            <person name="Palaniappan K."/>
            <person name="Ivanova N."/>
            <person name="Schaumberg A."/>
            <person name="Pati A."/>
            <person name="Liolios K."/>
            <person name="Nordberg H.P."/>
            <person name="Cantor M.N."/>
            <person name="Hua S.X."/>
            <person name="Woyke T."/>
        </authorList>
    </citation>
    <scope>NUCLEOTIDE SEQUENCE [LARGE SCALE GENOMIC DNA]</scope>
    <source>
        <strain evidence="3 4">XH-48</strain>
        <plasmid evidence="4">2</plasmid>
    </source>
</reference>
<dbReference type="Gene3D" id="1.20.58.2150">
    <property type="match status" value="1"/>
</dbReference>
<dbReference type="Gene3D" id="2.60.120.1620">
    <property type="match status" value="1"/>
</dbReference>
<proteinExistence type="predicted"/>
<dbReference type="Gene3D" id="3.20.20.520">
    <property type="entry name" value="Glycosyl hydrolase family 115"/>
    <property type="match status" value="1"/>
</dbReference>
<evidence type="ECO:0000313" key="3">
    <source>
        <dbReference type="EMBL" id="AHG01821.1"/>
    </source>
</evidence>
<dbReference type="EMBL" id="CP007057">
    <property type="protein sequence ID" value="AHG01821.1"/>
    <property type="molecule type" value="Genomic_DNA"/>
</dbReference>
<dbReference type="RefSeq" id="WP_242406243.1">
    <property type="nucleotide sequence ID" value="NZ_CP007057.1"/>
</dbReference>
<dbReference type="Pfam" id="PF17829">
    <property type="entry name" value="GH115_C"/>
    <property type="match status" value="1"/>
</dbReference>
<dbReference type="InterPro" id="IPR041437">
    <property type="entry name" value="GH115_C"/>
</dbReference>
<dbReference type="InterPro" id="IPR031924">
    <property type="entry name" value="GH115"/>
</dbReference>